<evidence type="ECO:0000256" key="6">
    <source>
        <dbReference type="SAM" id="MobiDB-lite"/>
    </source>
</evidence>
<dbReference type="NCBIfam" id="TIGR00543">
    <property type="entry name" value="isochor_syn"/>
    <property type="match status" value="1"/>
</dbReference>
<dbReference type="PANTHER" id="PTHR42839">
    <property type="entry name" value="ISOCHORISMATE SYNTHASE ENTC"/>
    <property type="match status" value="1"/>
</dbReference>
<evidence type="ECO:0000313" key="9">
    <source>
        <dbReference type="Proteomes" id="UP000215563"/>
    </source>
</evidence>
<dbReference type="InterPro" id="IPR005801">
    <property type="entry name" value="ADC_synthase"/>
</dbReference>
<name>A0A229S2J9_AMYAL</name>
<comment type="caution">
    <text evidence="8">The sequence shown here is derived from an EMBL/GenBank/DDBJ whole genome shotgun (WGS) entry which is preliminary data.</text>
</comment>
<keyword evidence="4" id="KW-0413">Isomerase</keyword>
<dbReference type="InterPro" id="IPR004561">
    <property type="entry name" value="IsoChor_synthase"/>
</dbReference>
<feature type="compositionally biased region" description="Polar residues" evidence="6">
    <location>
        <begin position="1"/>
        <end position="12"/>
    </location>
</feature>
<dbReference type="Gene3D" id="3.60.120.10">
    <property type="entry name" value="Anthranilate synthase"/>
    <property type="match status" value="1"/>
</dbReference>
<evidence type="ECO:0000256" key="3">
    <source>
        <dbReference type="ARBA" id="ARBA00012824"/>
    </source>
</evidence>
<evidence type="ECO:0000256" key="5">
    <source>
        <dbReference type="ARBA" id="ARBA00041564"/>
    </source>
</evidence>
<dbReference type="EMBL" id="NMQU01000021">
    <property type="protein sequence ID" value="OXM53096.1"/>
    <property type="molecule type" value="Genomic_DNA"/>
</dbReference>
<dbReference type="InterPro" id="IPR015890">
    <property type="entry name" value="Chorismate_C"/>
</dbReference>
<dbReference type="PANTHER" id="PTHR42839:SF2">
    <property type="entry name" value="ISOCHORISMATE SYNTHASE ENTC"/>
    <property type="match status" value="1"/>
</dbReference>
<organism evidence="8 9">
    <name type="scientific">Amycolatopsis alba DSM 44262</name>
    <dbReference type="NCBI Taxonomy" id="1125972"/>
    <lineage>
        <taxon>Bacteria</taxon>
        <taxon>Bacillati</taxon>
        <taxon>Actinomycetota</taxon>
        <taxon>Actinomycetes</taxon>
        <taxon>Pseudonocardiales</taxon>
        <taxon>Pseudonocardiaceae</taxon>
        <taxon>Amycolatopsis</taxon>
    </lineage>
</organism>
<accession>A0A229S2J9</accession>
<protein>
    <recommendedName>
        <fullName evidence="3">isochorismate synthase</fullName>
        <ecNumber evidence="3">5.4.4.2</ecNumber>
    </recommendedName>
    <alternativeName>
        <fullName evidence="5">Isochorismate mutase</fullName>
    </alternativeName>
</protein>
<dbReference type="Pfam" id="PF00425">
    <property type="entry name" value="Chorismate_bind"/>
    <property type="match status" value="1"/>
</dbReference>
<gene>
    <name evidence="8" type="ORF">CFP75_07840</name>
</gene>
<evidence type="ECO:0000256" key="1">
    <source>
        <dbReference type="ARBA" id="ARBA00000799"/>
    </source>
</evidence>
<evidence type="ECO:0000259" key="7">
    <source>
        <dbReference type="Pfam" id="PF00425"/>
    </source>
</evidence>
<dbReference type="EC" id="5.4.4.2" evidence="3"/>
<feature type="region of interest" description="Disordered" evidence="6">
    <location>
        <begin position="1"/>
        <end position="34"/>
    </location>
</feature>
<evidence type="ECO:0000256" key="2">
    <source>
        <dbReference type="ARBA" id="ARBA00005297"/>
    </source>
</evidence>
<proteinExistence type="inferred from homology"/>
<dbReference type="AlphaFoldDB" id="A0A229S2J9"/>
<evidence type="ECO:0000313" key="8">
    <source>
        <dbReference type="EMBL" id="OXM53096.1"/>
    </source>
</evidence>
<dbReference type="Proteomes" id="UP000215563">
    <property type="component" value="Unassembled WGS sequence"/>
</dbReference>
<comment type="catalytic activity">
    <reaction evidence="1">
        <text>chorismate = isochorismate</text>
        <dbReference type="Rhea" id="RHEA:18985"/>
        <dbReference type="ChEBI" id="CHEBI:29748"/>
        <dbReference type="ChEBI" id="CHEBI:29780"/>
        <dbReference type="EC" id="5.4.4.2"/>
    </reaction>
</comment>
<dbReference type="SUPFAM" id="SSF56322">
    <property type="entry name" value="ADC synthase"/>
    <property type="match status" value="1"/>
</dbReference>
<keyword evidence="9" id="KW-1185">Reference proteome</keyword>
<dbReference type="GO" id="GO:0008909">
    <property type="term" value="F:isochorismate synthase activity"/>
    <property type="evidence" value="ECO:0007669"/>
    <property type="project" value="UniProtKB-EC"/>
</dbReference>
<sequence length="384" mass="40453">MDQAKGNGQAQRRVTPFILSRPHLSVQSQGVRDTLDDPHEAARRLREGTVPAVVGALPFDTANPSALTVPVDLYRQRRVWQGYPKPSPIPACTVSDSLPSPARHVEAVETALKRLRAPDDPLTKVVLARSLLVRAEAPILPTMLVQRLVSDDAGNNGFCVDLSPAGADYRGRTLVGSSPEVLVRRSGRHVTCFPLAGTAKRESSVDQDAAVAARLALSVKDLAEHAIVVEGLKSSLGELCDELDVPEAPSLVQTPALWHLGTPISGTLRDERTSALDLALAIHPTAAVCGSPRAEAAKAIAQIEGDRGFYAGAIGWCDGNGDGEWMVAIRCGEIAADGLSVRVYAGGGIVAQSDPLAELAETSAKFATMLTALGAVEQPVPRTG</sequence>
<feature type="domain" description="Chorismate-utilising enzyme C-terminal" evidence="7">
    <location>
        <begin position="103"/>
        <end position="365"/>
    </location>
</feature>
<reference evidence="8 9" key="1">
    <citation type="submission" date="2017-07" db="EMBL/GenBank/DDBJ databases">
        <title>Amycolatopsis alba DSM 44262 Genome sequencing and assembly.</title>
        <authorList>
            <person name="Kaur N."/>
            <person name="Mayilraj S."/>
        </authorList>
    </citation>
    <scope>NUCLEOTIDE SEQUENCE [LARGE SCALE GENOMIC DNA]</scope>
    <source>
        <strain evidence="8 9">DSM 44262</strain>
    </source>
</reference>
<comment type="similarity">
    <text evidence="2">Belongs to the isochorismate synthase family.</text>
</comment>
<evidence type="ECO:0000256" key="4">
    <source>
        <dbReference type="ARBA" id="ARBA00023235"/>
    </source>
</evidence>